<organism evidence="1 2">
    <name type="scientific">Solanum tuberosum</name>
    <name type="common">Potato</name>
    <dbReference type="NCBI Taxonomy" id="4113"/>
    <lineage>
        <taxon>Eukaryota</taxon>
        <taxon>Viridiplantae</taxon>
        <taxon>Streptophyta</taxon>
        <taxon>Embryophyta</taxon>
        <taxon>Tracheophyta</taxon>
        <taxon>Spermatophyta</taxon>
        <taxon>Magnoliopsida</taxon>
        <taxon>eudicotyledons</taxon>
        <taxon>Gunneridae</taxon>
        <taxon>Pentapetalae</taxon>
        <taxon>asterids</taxon>
        <taxon>lamiids</taxon>
        <taxon>Solanales</taxon>
        <taxon>Solanaceae</taxon>
        <taxon>Solanoideae</taxon>
        <taxon>Solaneae</taxon>
        <taxon>Solanum</taxon>
    </lineage>
</organism>
<evidence type="ECO:0000313" key="2">
    <source>
        <dbReference type="Proteomes" id="UP000011115"/>
    </source>
</evidence>
<dbReference type="Proteomes" id="UP000011115">
    <property type="component" value="Unassembled WGS sequence"/>
</dbReference>
<dbReference type="HOGENOM" id="CLU_2626794_0_0_1"/>
<reference evidence="1" key="2">
    <citation type="submission" date="2015-06" db="UniProtKB">
        <authorList>
            <consortium name="EnsemblPlants"/>
        </authorList>
    </citation>
    <scope>IDENTIFICATION</scope>
    <source>
        <strain evidence="1">DM1-3 516 R44</strain>
    </source>
</reference>
<protein>
    <submittedName>
        <fullName evidence="1">Inducer of CBF expression 5</fullName>
    </submittedName>
</protein>
<reference evidence="2" key="1">
    <citation type="journal article" date="2011" name="Nature">
        <title>Genome sequence and analysis of the tuber crop potato.</title>
        <authorList>
            <consortium name="The Potato Genome Sequencing Consortium"/>
        </authorList>
    </citation>
    <scope>NUCLEOTIDE SEQUENCE [LARGE SCALE GENOMIC DNA]</scope>
    <source>
        <strain evidence="2">cv. DM1-3 516 R44</strain>
    </source>
</reference>
<keyword evidence="2" id="KW-1185">Reference proteome</keyword>
<dbReference type="PaxDb" id="4113-PGSC0003DMT400074077"/>
<dbReference type="EnsemblPlants" id="PGSC0003DMT400074077">
    <property type="protein sequence ID" value="PGSC0003DMT400074077"/>
    <property type="gene ID" value="PGSC0003DMG402028788"/>
</dbReference>
<evidence type="ECO:0000313" key="1">
    <source>
        <dbReference type="EnsemblPlants" id="PGSC0003DMT400074077"/>
    </source>
</evidence>
<dbReference type="InParanoid" id="M1CT39"/>
<sequence>MVLGSACSRRMCICAETDGLQLYIHELLLSIFQSNSPTLSIKQKRKYLSSKDIQGKPIEAADNSLLDVQSEVVECPHC</sequence>
<accession>M1CT39</accession>
<proteinExistence type="predicted"/>
<dbReference type="AlphaFoldDB" id="M1CT39"/>
<dbReference type="Gramene" id="PGSC0003DMT400074077">
    <property type="protein sequence ID" value="PGSC0003DMT400074077"/>
    <property type="gene ID" value="PGSC0003DMG402028788"/>
</dbReference>
<name>M1CT39_SOLTU</name>